<evidence type="ECO:0000313" key="2">
    <source>
        <dbReference type="EnsemblProtists" id="EOD17102"/>
    </source>
</evidence>
<accession>A0A0D3J0R7</accession>
<dbReference type="Proteomes" id="UP000013827">
    <property type="component" value="Unassembled WGS sequence"/>
</dbReference>
<protein>
    <submittedName>
        <fullName evidence="2">Uncharacterized protein</fullName>
    </submittedName>
</protein>
<sequence>MPRRRRRWGATRPGGVSRRPSLRVAALRRRRLRLAAGATAARRWVWRRWVWRRGQRLLLLLRQRATNRGRVAEQRGRWRRGRLGWRSLGRGWSGWRRGGPAGSSSSASRSAPRSRSCPPSASPPSPPRRGWPAQCTCSPSGRRGGETSAWPSASPPSSGGAPSRWSTRWPCRRRCRAAPSGGCPPRDSGSRPLPGSAARAAAGSAARLSPSGPRLHGEALWWWTRSLRATRPRTLFSRTWCSATRRTLPSDGVAATPPLSSRSGRAPSTSSQTCARSPARSPR</sequence>
<dbReference type="AlphaFoldDB" id="A0A0D3J0R7"/>
<keyword evidence="3" id="KW-1185">Reference proteome</keyword>
<reference evidence="3" key="1">
    <citation type="journal article" date="2013" name="Nature">
        <title>Pan genome of the phytoplankton Emiliania underpins its global distribution.</title>
        <authorList>
            <person name="Read B.A."/>
            <person name="Kegel J."/>
            <person name="Klute M.J."/>
            <person name="Kuo A."/>
            <person name="Lefebvre S.C."/>
            <person name="Maumus F."/>
            <person name="Mayer C."/>
            <person name="Miller J."/>
            <person name="Monier A."/>
            <person name="Salamov A."/>
            <person name="Young J."/>
            <person name="Aguilar M."/>
            <person name="Claverie J.M."/>
            <person name="Frickenhaus S."/>
            <person name="Gonzalez K."/>
            <person name="Herman E.K."/>
            <person name="Lin Y.C."/>
            <person name="Napier J."/>
            <person name="Ogata H."/>
            <person name="Sarno A.F."/>
            <person name="Shmutz J."/>
            <person name="Schroeder D."/>
            <person name="de Vargas C."/>
            <person name="Verret F."/>
            <person name="von Dassow P."/>
            <person name="Valentin K."/>
            <person name="Van de Peer Y."/>
            <person name="Wheeler G."/>
            <person name="Dacks J.B."/>
            <person name="Delwiche C.F."/>
            <person name="Dyhrman S.T."/>
            <person name="Glockner G."/>
            <person name="John U."/>
            <person name="Richards T."/>
            <person name="Worden A.Z."/>
            <person name="Zhang X."/>
            <person name="Grigoriev I.V."/>
            <person name="Allen A.E."/>
            <person name="Bidle K."/>
            <person name="Borodovsky M."/>
            <person name="Bowler C."/>
            <person name="Brownlee C."/>
            <person name="Cock J.M."/>
            <person name="Elias M."/>
            <person name="Gladyshev V.N."/>
            <person name="Groth M."/>
            <person name="Guda C."/>
            <person name="Hadaegh A."/>
            <person name="Iglesias-Rodriguez M.D."/>
            <person name="Jenkins J."/>
            <person name="Jones B.M."/>
            <person name="Lawson T."/>
            <person name="Leese F."/>
            <person name="Lindquist E."/>
            <person name="Lobanov A."/>
            <person name="Lomsadze A."/>
            <person name="Malik S.B."/>
            <person name="Marsh M.E."/>
            <person name="Mackinder L."/>
            <person name="Mock T."/>
            <person name="Mueller-Roeber B."/>
            <person name="Pagarete A."/>
            <person name="Parker M."/>
            <person name="Probert I."/>
            <person name="Quesneville H."/>
            <person name="Raines C."/>
            <person name="Rensing S.A."/>
            <person name="Riano-Pachon D.M."/>
            <person name="Richier S."/>
            <person name="Rokitta S."/>
            <person name="Shiraiwa Y."/>
            <person name="Soanes D.M."/>
            <person name="van der Giezen M."/>
            <person name="Wahlund T.M."/>
            <person name="Williams B."/>
            <person name="Wilson W."/>
            <person name="Wolfe G."/>
            <person name="Wurch L.L."/>
        </authorList>
    </citation>
    <scope>NUCLEOTIDE SEQUENCE</scope>
</reference>
<feature type="compositionally biased region" description="Low complexity" evidence="1">
    <location>
        <begin position="102"/>
        <end position="119"/>
    </location>
</feature>
<evidence type="ECO:0000256" key="1">
    <source>
        <dbReference type="SAM" id="MobiDB-lite"/>
    </source>
</evidence>
<proteinExistence type="predicted"/>
<dbReference type="PaxDb" id="2903-EOD17102"/>
<name>A0A0D3J0R7_EMIH1</name>
<feature type="compositionally biased region" description="Low complexity" evidence="1">
    <location>
        <begin position="148"/>
        <end position="169"/>
    </location>
</feature>
<evidence type="ECO:0000313" key="3">
    <source>
        <dbReference type="Proteomes" id="UP000013827"/>
    </source>
</evidence>
<dbReference type="EnsemblProtists" id="EOD17102">
    <property type="protein sequence ID" value="EOD17102"/>
    <property type="gene ID" value="EMIHUDRAFT_445292"/>
</dbReference>
<reference evidence="2" key="2">
    <citation type="submission" date="2024-10" db="UniProtKB">
        <authorList>
            <consortium name="EnsemblProtists"/>
        </authorList>
    </citation>
    <scope>IDENTIFICATION</scope>
</reference>
<feature type="region of interest" description="Disordered" evidence="1">
    <location>
        <begin position="246"/>
        <end position="283"/>
    </location>
</feature>
<feature type="compositionally biased region" description="Low complexity" evidence="1">
    <location>
        <begin position="190"/>
        <end position="213"/>
    </location>
</feature>
<feature type="region of interest" description="Disordered" evidence="1">
    <location>
        <begin position="94"/>
        <end position="213"/>
    </location>
</feature>
<feature type="compositionally biased region" description="Low complexity" evidence="1">
    <location>
        <begin position="260"/>
        <end position="271"/>
    </location>
</feature>
<organism evidence="2 3">
    <name type="scientific">Emiliania huxleyi (strain CCMP1516)</name>
    <dbReference type="NCBI Taxonomy" id="280463"/>
    <lineage>
        <taxon>Eukaryota</taxon>
        <taxon>Haptista</taxon>
        <taxon>Haptophyta</taxon>
        <taxon>Prymnesiophyceae</taxon>
        <taxon>Isochrysidales</taxon>
        <taxon>Noelaerhabdaceae</taxon>
        <taxon>Emiliania</taxon>
    </lineage>
</organism>
<feature type="compositionally biased region" description="Pro residues" evidence="1">
    <location>
        <begin position="120"/>
        <end position="129"/>
    </location>
</feature>